<evidence type="ECO:0000313" key="3">
    <source>
        <dbReference type="Proteomes" id="UP000738349"/>
    </source>
</evidence>
<reference evidence="2" key="1">
    <citation type="journal article" date="2021" name="Nat. Commun.">
        <title>Genetic determinants of endophytism in the Arabidopsis root mycobiome.</title>
        <authorList>
            <person name="Mesny F."/>
            <person name="Miyauchi S."/>
            <person name="Thiergart T."/>
            <person name="Pickel B."/>
            <person name="Atanasova L."/>
            <person name="Karlsson M."/>
            <person name="Huettel B."/>
            <person name="Barry K.W."/>
            <person name="Haridas S."/>
            <person name="Chen C."/>
            <person name="Bauer D."/>
            <person name="Andreopoulos W."/>
            <person name="Pangilinan J."/>
            <person name="LaButti K."/>
            <person name="Riley R."/>
            <person name="Lipzen A."/>
            <person name="Clum A."/>
            <person name="Drula E."/>
            <person name="Henrissat B."/>
            <person name="Kohler A."/>
            <person name="Grigoriev I.V."/>
            <person name="Martin F.M."/>
            <person name="Hacquard S."/>
        </authorList>
    </citation>
    <scope>NUCLEOTIDE SEQUENCE</scope>
    <source>
        <strain evidence="2">MPI-CAGE-AT-0147</strain>
    </source>
</reference>
<comment type="caution">
    <text evidence="2">The sequence shown here is derived from an EMBL/GenBank/DDBJ whole genome shotgun (WGS) entry which is preliminary data.</text>
</comment>
<evidence type="ECO:0000313" key="2">
    <source>
        <dbReference type="EMBL" id="KAH7148736.1"/>
    </source>
</evidence>
<gene>
    <name evidence="2" type="ORF">EDB81DRAFT_472805</name>
</gene>
<feature type="region of interest" description="Disordered" evidence="1">
    <location>
        <begin position="1"/>
        <end position="64"/>
    </location>
</feature>
<feature type="compositionally biased region" description="Polar residues" evidence="1">
    <location>
        <begin position="150"/>
        <end position="159"/>
    </location>
</feature>
<evidence type="ECO:0000256" key="1">
    <source>
        <dbReference type="SAM" id="MobiDB-lite"/>
    </source>
</evidence>
<dbReference type="Proteomes" id="UP000738349">
    <property type="component" value="Unassembled WGS sequence"/>
</dbReference>
<organism evidence="2 3">
    <name type="scientific">Dactylonectria macrodidyma</name>
    <dbReference type="NCBI Taxonomy" id="307937"/>
    <lineage>
        <taxon>Eukaryota</taxon>
        <taxon>Fungi</taxon>
        <taxon>Dikarya</taxon>
        <taxon>Ascomycota</taxon>
        <taxon>Pezizomycotina</taxon>
        <taxon>Sordariomycetes</taxon>
        <taxon>Hypocreomycetidae</taxon>
        <taxon>Hypocreales</taxon>
        <taxon>Nectriaceae</taxon>
        <taxon>Dactylonectria</taxon>
    </lineage>
</organism>
<feature type="compositionally biased region" description="Basic and acidic residues" evidence="1">
    <location>
        <begin position="34"/>
        <end position="58"/>
    </location>
</feature>
<protein>
    <submittedName>
        <fullName evidence="2">Uncharacterized protein</fullName>
    </submittedName>
</protein>
<name>A0A9P9EYU3_9HYPO</name>
<feature type="compositionally biased region" description="Basic and acidic residues" evidence="1">
    <location>
        <begin position="161"/>
        <end position="171"/>
    </location>
</feature>
<keyword evidence="3" id="KW-1185">Reference proteome</keyword>
<feature type="region of interest" description="Disordered" evidence="1">
    <location>
        <begin position="77"/>
        <end position="221"/>
    </location>
</feature>
<feature type="compositionally biased region" description="Basic and acidic residues" evidence="1">
    <location>
        <begin position="15"/>
        <end position="24"/>
    </location>
</feature>
<sequence>MPYESEFSHNHHHGRHDEPQHHEWSSMPQPSHRKNGDCKDSEKESSDKDSRKRSSGKDPKRRSVRFALLLWVVGGPSVVKSIKSNKRKQGHKSKEDNDTTTAKWVATAGPNNYDEHLSNDKPLSSNEPLPYDRPSLDAKPNAEPLRTEESTWNAEQPTGNWEHDEVSKTEEPAWGAVPPSGDWQAAEPPKPEEAARYGQPPRNDEPIGDNRPSMGYLSSMDHKSCPCARTPIDNGSPLDHESSQYTACLPRIMSKVLNLLS</sequence>
<proteinExistence type="predicted"/>
<accession>A0A9P9EYU3</accession>
<dbReference type="EMBL" id="JAGMUV010000007">
    <property type="protein sequence ID" value="KAH7148736.1"/>
    <property type="molecule type" value="Genomic_DNA"/>
</dbReference>
<dbReference type="AlphaFoldDB" id="A0A9P9EYU3"/>